<evidence type="ECO:0000313" key="9">
    <source>
        <dbReference type="EMBL" id="CAG1837961.1"/>
    </source>
</evidence>
<feature type="region of interest" description="Disordered" evidence="7">
    <location>
        <begin position="115"/>
        <end position="150"/>
    </location>
</feature>
<comment type="function">
    <text evidence="6">Transcriptional repressor that regulates multiple aspects of plant growth and development.</text>
</comment>
<proteinExistence type="predicted"/>
<dbReference type="PANTHER" id="PTHR33057">
    <property type="entry name" value="TRANSCRIPTION REPRESSOR OFP7-RELATED"/>
    <property type="match status" value="1"/>
</dbReference>
<reference evidence="10" key="2">
    <citation type="submission" date="2021-05" db="UniProtKB">
        <authorList>
            <consortium name="EnsemblPlants"/>
        </authorList>
    </citation>
    <scope>IDENTIFICATION</scope>
    <source>
        <strain evidence="10">subsp. malaccensis</strain>
    </source>
</reference>
<evidence type="ECO:0000256" key="4">
    <source>
        <dbReference type="ARBA" id="ARBA00023163"/>
    </source>
</evidence>
<feature type="region of interest" description="Disordered" evidence="7">
    <location>
        <begin position="170"/>
        <end position="251"/>
    </location>
</feature>
<feature type="compositionally biased region" description="Basic and acidic residues" evidence="7">
    <location>
        <begin position="116"/>
        <end position="150"/>
    </location>
</feature>
<dbReference type="InParanoid" id="A0A804J2I8"/>
<dbReference type="GO" id="GO:0045892">
    <property type="term" value="P:negative regulation of DNA-templated transcription"/>
    <property type="evidence" value="ECO:0007669"/>
    <property type="project" value="UniProtKB-UniRule"/>
</dbReference>
<evidence type="ECO:0000313" key="10">
    <source>
        <dbReference type="EnsemblPlants" id="Ma05_p09060.1"/>
    </source>
</evidence>
<feature type="region of interest" description="Disordered" evidence="7">
    <location>
        <begin position="1"/>
        <end position="23"/>
    </location>
</feature>
<evidence type="ECO:0000256" key="3">
    <source>
        <dbReference type="ARBA" id="ARBA00023015"/>
    </source>
</evidence>
<accession>A0A804J2I8</accession>
<evidence type="ECO:0000256" key="2">
    <source>
        <dbReference type="ARBA" id="ARBA00022491"/>
    </source>
</evidence>
<dbReference type="EMBL" id="HG996470">
    <property type="protein sequence ID" value="CAG1837961.1"/>
    <property type="molecule type" value="Genomic_DNA"/>
</dbReference>
<name>A0A804J2I8_MUSAM</name>
<keyword evidence="4 6" id="KW-0804">Transcription</keyword>
<keyword evidence="5 6" id="KW-0539">Nucleus</keyword>
<dbReference type="NCBIfam" id="TIGR01568">
    <property type="entry name" value="A_thal_3678"/>
    <property type="match status" value="1"/>
</dbReference>
<feature type="compositionally biased region" description="Basic residues" evidence="7">
    <location>
        <begin position="204"/>
        <end position="222"/>
    </location>
</feature>
<feature type="domain" description="OVATE" evidence="8">
    <location>
        <begin position="253"/>
        <end position="312"/>
    </location>
</feature>
<evidence type="ECO:0000259" key="8">
    <source>
        <dbReference type="PROSITE" id="PS51754"/>
    </source>
</evidence>
<sequence>MRESSARRATMGKSNNKSSSAKFKHRFSRMLLGSSCTTTTMAATTLGQAKLPSATAQRELFPDPDCRRRRKLDHHAPFSATDHRRLRHVAPVVSISINCGARRFVQTSDPFLPLVNKEEEHDNERKTEAKQRSKRASETKKKTKRAEAKKLSPDAYGFIISSSIDSENQLDLLSSDEEEEESATLLSSNSFSSDSSDSSEFYHNRRKKNTKSTRRPARRHATHSKELRPLVSIASKEREESRERRESNAGFAVVKRSSDPYSDFKSSMVEMIVERGMHRARDLERLLDAYLSLNSHRHHQAILEAFADICEAMYGK</sequence>
<keyword evidence="2 6" id="KW-0678">Repressor</keyword>
<reference evidence="9" key="1">
    <citation type="submission" date="2021-03" db="EMBL/GenBank/DDBJ databases">
        <authorList>
            <consortium name="Genoscope - CEA"/>
            <person name="William W."/>
        </authorList>
    </citation>
    <scope>NUCLEOTIDE SEQUENCE</scope>
    <source>
        <strain evidence="9">Doubled-haploid Pahang</strain>
    </source>
</reference>
<evidence type="ECO:0000256" key="6">
    <source>
        <dbReference type="RuleBase" id="RU367028"/>
    </source>
</evidence>
<dbReference type="Pfam" id="PF04844">
    <property type="entry name" value="Ovate"/>
    <property type="match status" value="1"/>
</dbReference>
<dbReference type="Gramene" id="Ma05_t09060.1">
    <property type="protein sequence ID" value="Ma05_p09060.1"/>
    <property type="gene ID" value="Ma05_g09060"/>
</dbReference>
<keyword evidence="3 6" id="KW-0805">Transcription regulation</keyword>
<protein>
    <recommendedName>
        <fullName evidence="6">Transcription repressor</fullName>
    </recommendedName>
    <alternativeName>
        <fullName evidence="6">Ovate family protein</fullName>
    </alternativeName>
</protein>
<dbReference type="InterPro" id="IPR006458">
    <property type="entry name" value="Ovate_C"/>
</dbReference>
<feature type="compositionally biased region" description="Low complexity" evidence="7">
    <location>
        <begin position="183"/>
        <end position="199"/>
    </location>
</feature>
<dbReference type="EnsemblPlants" id="Ma05_t09060.1">
    <property type="protein sequence ID" value="Ma05_p09060.1"/>
    <property type="gene ID" value="Ma05_g09060"/>
</dbReference>
<comment type="subcellular location">
    <subcellularLocation>
        <location evidence="1 6">Nucleus</location>
    </subcellularLocation>
</comment>
<feature type="compositionally biased region" description="Basic and acidic residues" evidence="7">
    <location>
        <begin position="235"/>
        <end position="247"/>
    </location>
</feature>
<dbReference type="AlphaFoldDB" id="A0A804J2I8"/>
<dbReference type="PROSITE" id="PS51754">
    <property type="entry name" value="OVATE"/>
    <property type="match status" value="1"/>
</dbReference>
<dbReference type="GO" id="GO:0005634">
    <property type="term" value="C:nucleus"/>
    <property type="evidence" value="ECO:0007669"/>
    <property type="project" value="UniProtKB-SubCell"/>
</dbReference>
<dbReference type="InterPro" id="IPR038933">
    <property type="entry name" value="Ovate"/>
</dbReference>
<evidence type="ECO:0000256" key="5">
    <source>
        <dbReference type="ARBA" id="ARBA00023242"/>
    </source>
</evidence>
<keyword evidence="11" id="KW-1185">Reference proteome</keyword>
<dbReference type="PANTHER" id="PTHR33057:SF3">
    <property type="entry name" value="TRANSCRIPTION REPRESSOR"/>
    <property type="match status" value="1"/>
</dbReference>
<dbReference type="Proteomes" id="UP000012960">
    <property type="component" value="Unplaced"/>
</dbReference>
<evidence type="ECO:0000256" key="7">
    <source>
        <dbReference type="SAM" id="MobiDB-lite"/>
    </source>
</evidence>
<evidence type="ECO:0000256" key="1">
    <source>
        <dbReference type="ARBA" id="ARBA00004123"/>
    </source>
</evidence>
<gene>
    <name evidence="9" type="ORF">GSMUA_261380.1</name>
</gene>
<evidence type="ECO:0000313" key="11">
    <source>
        <dbReference type="Proteomes" id="UP000012960"/>
    </source>
</evidence>
<organism evidence="10 11">
    <name type="scientific">Musa acuminata subsp. malaccensis</name>
    <name type="common">Wild banana</name>
    <name type="synonym">Musa malaccensis</name>
    <dbReference type="NCBI Taxonomy" id="214687"/>
    <lineage>
        <taxon>Eukaryota</taxon>
        <taxon>Viridiplantae</taxon>
        <taxon>Streptophyta</taxon>
        <taxon>Embryophyta</taxon>
        <taxon>Tracheophyta</taxon>
        <taxon>Spermatophyta</taxon>
        <taxon>Magnoliopsida</taxon>
        <taxon>Liliopsida</taxon>
        <taxon>Zingiberales</taxon>
        <taxon>Musaceae</taxon>
        <taxon>Musa</taxon>
    </lineage>
</organism>